<evidence type="ECO:0000256" key="3">
    <source>
        <dbReference type="ARBA" id="ARBA00022525"/>
    </source>
</evidence>
<dbReference type="AlphaFoldDB" id="A0AAV1J2M2"/>
<dbReference type="Gene3D" id="3.40.50.1820">
    <property type="entry name" value="alpha/beta hydrolase"/>
    <property type="match status" value="1"/>
</dbReference>
<proteinExistence type="inferred from homology"/>
<accession>A0AAV1J2M2</accession>
<dbReference type="InterPro" id="IPR029058">
    <property type="entry name" value="AB_hydrolase_fold"/>
</dbReference>
<evidence type="ECO:0000256" key="4">
    <source>
        <dbReference type="RuleBase" id="RU004262"/>
    </source>
</evidence>
<dbReference type="EMBL" id="CAVLEF010000004">
    <property type="protein sequence ID" value="CAK1543629.1"/>
    <property type="molecule type" value="Genomic_DNA"/>
</dbReference>
<comment type="subcellular location">
    <subcellularLocation>
        <location evidence="1">Secreted</location>
    </subcellularLocation>
</comment>
<evidence type="ECO:0000259" key="6">
    <source>
        <dbReference type="Pfam" id="PF00151"/>
    </source>
</evidence>
<dbReference type="PANTHER" id="PTHR11610:SF178">
    <property type="entry name" value="LIPASE MEMBER H-A-LIKE PROTEIN"/>
    <property type="match status" value="1"/>
</dbReference>
<keyword evidence="5" id="KW-0732">Signal</keyword>
<dbReference type="InterPro" id="IPR013818">
    <property type="entry name" value="Lipase"/>
</dbReference>
<organism evidence="7 8">
    <name type="scientific">Leptosia nina</name>
    <dbReference type="NCBI Taxonomy" id="320188"/>
    <lineage>
        <taxon>Eukaryota</taxon>
        <taxon>Metazoa</taxon>
        <taxon>Ecdysozoa</taxon>
        <taxon>Arthropoda</taxon>
        <taxon>Hexapoda</taxon>
        <taxon>Insecta</taxon>
        <taxon>Pterygota</taxon>
        <taxon>Neoptera</taxon>
        <taxon>Endopterygota</taxon>
        <taxon>Lepidoptera</taxon>
        <taxon>Glossata</taxon>
        <taxon>Ditrysia</taxon>
        <taxon>Papilionoidea</taxon>
        <taxon>Pieridae</taxon>
        <taxon>Pierinae</taxon>
        <taxon>Leptosia</taxon>
    </lineage>
</organism>
<dbReference type="Pfam" id="PF00151">
    <property type="entry name" value="Lipase"/>
    <property type="match status" value="1"/>
</dbReference>
<protein>
    <recommendedName>
        <fullName evidence="6">Lipase domain-containing protein</fullName>
    </recommendedName>
</protein>
<feature type="chain" id="PRO_5043639983" description="Lipase domain-containing protein" evidence="5">
    <location>
        <begin position="18"/>
        <end position="385"/>
    </location>
</feature>
<dbReference type="GO" id="GO:0016042">
    <property type="term" value="P:lipid catabolic process"/>
    <property type="evidence" value="ECO:0007669"/>
    <property type="project" value="TreeGrafter"/>
</dbReference>
<evidence type="ECO:0000256" key="5">
    <source>
        <dbReference type="SAM" id="SignalP"/>
    </source>
</evidence>
<dbReference type="InterPro" id="IPR000734">
    <property type="entry name" value="TAG_lipase"/>
</dbReference>
<feature type="signal peptide" evidence="5">
    <location>
        <begin position="1"/>
        <end position="17"/>
    </location>
</feature>
<reference evidence="7 8" key="1">
    <citation type="submission" date="2023-11" db="EMBL/GenBank/DDBJ databases">
        <authorList>
            <person name="Okamura Y."/>
        </authorList>
    </citation>
    <scope>NUCLEOTIDE SEQUENCE [LARGE SCALE GENOMIC DNA]</scope>
</reference>
<comment type="caution">
    <text evidence="7">The sequence shown here is derived from an EMBL/GenBank/DDBJ whole genome shotgun (WGS) entry which is preliminary data.</text>
</comment>
<feature type="domain" description="Lipase" evidence="6">
    <location>
        <begin position="161"/>
        <end position="355"/>
    </location>
</feature>
<evidence type="ECO:0000313" key="7">
    <source>
        <dbReference type="EMBL" id="CAK1543629.1"/>
    </source>
</evidence>
<dbReference type="SUPFAM" id="SSF53474">
    <property type="entry name" value="alpha/beta-Hydrolases"/>
    <property type="match status" value="1"/>
</dbReference>
<keyword evidence="8" id="KW-1185">Reference proteome</keyword>
<sequence>MLLLVLMTIITSSLTNAFDPKPDIGLPSGLVPDCPGAIKNATIRDTSLPYLQVTVQRLTNKGVYTRSLPIATAHKSILSDKHFDLNKKTVFYAVGFWDSSVFPPQQSHRERVLEEGLQCSGDGDVPLPHIYLSKISVTVKVASFMFWPRYSAFSYNRRIDKSVRLVRIIGRRFGELLVKLTQAGLRPENIELVGTSLGAHIASHAAKYYISVIGKKPSRLTGLDPAGPCFRGLPAEEKVSPTDADHVDVLHTNIDGFGIAERLGHVDFYANGGEYQPGDIPYIPCLVICSHSRSLLYWWQALENPKRFIGVKCGSIQEARSANCYNNTELNYLGLDTNFKRSGIFYLPTNNEFPYHMGKEGLKPENEIYKAVSRRINADDDFRAV</sequence>
<gene>
    <name evidence="7" type="ORF">LNINA_LOCUS3434</name>
</gene>
<dbReference type="Proteomes" id="UP001497472">
    <property type="component" value="Unassembled WGS sequence"/>
</dbReference>
<comment type="similarity">
    <text evidence="2 4">Belongs to the AB hydrolase superfamily. Lipase family.</text>
</comment>
<evidence type="ECO:0000256" key="1">
    <source>
        <dbReference type="ARBA" id="ARBA00004613"/>
    </source>
</evidence>
<dbReference type="PANTHER" id="PTHR11610">
    <property type="entry name" value="LIPASE"/>
    <property type="match status" value="1"/>
</dbReference>
<dbReference type="GO" id="GO:0016298">
    <property type="term" value="F:lipase activity"/>
    <property type="evidence" value="ECO:0007669"/>
    <property type="project" value="InterPro"/>
</dbReference>
<dbReference type="GO" id="GO:0005615">
    <property type="term" value="C:extracellular space"/>
    <property type="evidence" value="ECO:0007669"/>
    <property type="project" value="TreeGrafter"/>
</dbReference>
<evidence type="ECO:0000256" key="2">
    <source>
        <dbReference type="ARBA" id="ARBA00010701"/>
    </source>
</evidence>
<keyword evidence="3" id="KW-0964">Secreted</keyword>
<evidence type="ECO:0000313" key="8">
    <source>
        <dbReference type="Proteomes" id="UP001497472"/>
    </source>
</evidence>
<name>A0AAV1J2M2_9NEOP</name>